<organism evidence="1 2">
    <name type="scientific">Ensete ventricosum</name>
    <name type="common">Abyssinian banana</name>
    <name type="synonym">Musa ensete</name>
    <dbReference type="NCBI Taxonomy" id="4639"/>
    <lineage>
        <taxon>Eukaryota</taxon>
        <taxon>Viridiplantae</taxon>
        <taxon>Streptophyta</taxon>
        <taxon>Embryophyta</taxon>
        <taxon>Tracheophyta</taxon>
        <taxon>Spermatophyta</taxon>
        <taxon>Magnoliopsida</taxon>
        <taxon>Liliopsida</taxon>
        <taxon>Zingiberales</taxon>
        <taxon>Musaceae</taxon>
        <taxon>Ensete</taxon>
    </lineage>
</organism>
<dbReference type="Proteomes" id="UP000287651">
    <property type="component" value="Unassembled WGS sequence"/>
</dbReference>
<reference evidence="1 2" key="1">
    <citation type="journal article" date="2014" name="Agronomy (Basel)">
        <title>A Draft Genome Sequence for Ensete ventricosum, the Drought-Tolerant Tree Against Hunger.</title>
        <authorList>
            <person name="Harrison J."/>
            <person name="Moore K.A."/>
            <person name="Paszkiewicz K."/>
            <person name="Jones T."/>
            <person name="Grant M."/>
            <person name="Ambacheew D."/>
            <person name="Muzemil S."/>
            <person name="Studholme D.J."/>
        </authorList>
    </citation>
    <scope>NUCLEOTIDE SEQUENCE [LARGE SCALE GENOMIC DNA]</scope>
</reference>
<evidence type="ECO:0000313" key="2">
    <source>
        <dbReference type="Proteomes" id="UP000287651"/>
    </source>
</evidence>
<name>A0A427AEN1_ENSVE</name>
<comment type="caution">
    <text evidence="1">The sequence shown here is derived from an EMBL/GenBank/DDBJ whole genome shotgun (WGS) entry which is preliminary data.</text>
</comment>
<protein>
    <submittedName>
        <fullName evidence="1">Uncharacterized protein</fullName>
    </submittedName>
</protein>
<evidence type="ECO:0000313" key="1">
    <source>
        <dbReference type="EMBL" id="RRT74703.1"/>
    </source>
</evidence>
<dbReference type="EMBL" id="AMZH03002696">
    <property type="protein sequence ID" value="RRT74703.1"/>
    <property type="molecule type" value="Genomic_DNA"/>
</dbReference>
<proteinExistence type="predicted"/>
<accession>A0A427AEN1</accession>
<gene>
    <name evidence="1" type="ORF">B296_00014185</name>
</gene>
<dbReference type="AlphaFoldDB" id="A0A427AEN1"/>
<sequence length="61" mass="7054">MVIESCGLDDPTRTQGKLAPNWERLYRVIDTIREGTYTLATLEGKLLVKTWHLSNLGRFYI</sequence>